<evidence type="ECO:0000313" key="4">
    <source>
        <dbReference type="EMBL" id="SDY13981.1"/>
    </source>
</evidence>
<dbReference type="SMART" id="SM00327">
    <property type="entry name" value="VWA"/>
    <property type="match status" value="2"/>
</dbReference>
<dbReference type="GO" id="GO:0016740">
    <property type="term" value="F:transferase activity"/>
    <property type="evidence" value="ECO:0007669"/>
    <property type="project" value="UniProtKB-KW"/>
</dbReference>
<keyword evidence="4" id="KW-0808">Transferase</keyword>
<reference evidence="5" key="1">
    <citation type="submission" date="2016-10" db="EMBL/GenBank/DDBJ databases">
        <authorList>
            <person name="Varghese N."/>
            <person name="Submissions S."/>
        </authorList>
    </citation>
    <scope>NUCLEOTIDE SEQUENCE [LARGE SCALE GENOMIC DNA]</scope>
    <source>
        <strain evidence="5">SP</strain>
    </source>
</reference>
<dbReference type="InterPro" id="IPR029062">
    <property type="entry name" value="Class_I_gatase-like"/>
</dbReference>
<dbReference type="Gene3D" id="3.40.50.410">
    <property type="entry name" value="von Willebrand factor, type A domain"/>
    <property type="match status" value="1"/>
</dbReference>
<dbReference type="Pfam" id="PF13519">
    <property type="entry name" value="VWA_2"/>
    <property type="match status" value="1"/>
</dbReference>
<dbReference type="InterPro" id="IPR036465">
    <property type="entry name" value="vWFA_dom_sf"/>
</dbReference>
<proteinExistence type="predicted"/>
<keyword evidence="5" id="KW-1185">Reference proteome</keyword>
<feature type="transmembrane region" description="Helical" evidence="2">
    <location>
        <begin position="37"/>
        <end position="56"/>
    </location>
</feature>
<keyword evidence="2" id="KW-1133">Transmembrane helix</keyword>
<evidence type="ECO:0000256" key="2">
    <source>
        <dbReference type="SAM" id="Phobius"/>
    </source>
</evidence>
<dbReference type="AlphaFoldDB" id="A0A1H3HET4"/>
<sequence length="954" mass="105075">MGFELEQPLRLLLIIPALLLVALFLRTKLSLTKKQRNVIAIVRSVVLLLVILALAVPNVVLTTEHVHTVFVVDRSDSISDANAEMTAFIREAVAAKGPDDSFAIVSVGRDAAVERMLGAQTSFSSDWSKADTDYTNIEAGMQIASSLLSKEGAGRIVVLSDGNETVGDALQQAGMMKEQGIGVDVVPLYREKIKDVSLEEFNVPRQMFKGEQAALTLSVNSTEETAATVRILLNNEVVVQETVMLKEGTNSFRFNQPITETGMHRFRAEVLTDADSISENNQLSAMTVITGTPNVLLVEGEKQKAAPLYEALASTGLEITRITPDFLPTELNGYLQYQSIIFSNVSGTRIGESQMELIEKAVKDFGVGFIMTGGQDSFALGGYKDTPIERVLPVEMEIKSEEELPSLGLVFVIDRSGSMMGQRLELAKEAAARSVELLRVGDTVGVIAFDDQPWQIVETEEMTDIKEVTEKILGITDGGGTDIYPSLAEAYQQLAPLELQRKHIILLTDGESPETGSYQQLIEGGREEDNITLSTVAIGDGADHYLLDELAEYGDGRFYSVYDESTIPSILSRETMLTTRTYIEDEPFYPNVLNSTEWVHHFSNGVPQLNAYIATTPKGRSTGVLTSDKDDPVLSRWQYGLGKTVAWTSDAEGVWSGQWAAWENWPALWNDVVTWTFPADVQEPFQVSQKRNGTTNILTFTTEENQSRPLEATIVDEQGQMVDANIRMTAPGEYEVAFDGNEGMHYVQLTDLQQAPVFQTGITVAYPEEYRMKPTNESFLAALAGTGGGEVLDNGAAAFRPLAERPVSRQNIAPPLILTAFLLFFIEVALRRFGLPRFSGMLRRRQKEPASVSERAATIPTIRRMTRRSSRKQVQSNGIGDLKKMSVASQEKQRKQETKKAAKQQPKQEPPRADPGLNPSPTPGKRSTAAKVEAGAGSQETMKRLLEAKKRNRK</sequence>
<dbReference type="InterPro" id="IPR002035">
    <property type="entry name" value="VWF_A"/>
</dbReference>
<feature type="compositionally biased region" description="Basic and acidic residues" evidence="1">
    <location>
        <begin position="891"/>
        <end position="900"/>
    </location>
</feature>
<accession>A0A1H3HET4</accession>
<dbReference type="SUPFAM" id="SSF53300">
    <property type="entry name" value="vWA-like"/>
    <property type="match status" value="2"/>
</dbReference>
<gene>
    <name evidence="4" type="ORF">SAMN05421736_101475</name>
</gene>
<evidence type="ECO:0000313" key="5">
    <source>
        <dbReference type="Proteomes" id="UP000198935"/>
    </source>
</evidence>
<feature type="transmembrane region" description="Helical" evidence="2">
    <location>
        <begin position="7"/>
        <end position="25"/>
    </location>
</feature>
<evidence type="ECO:0000259" key="3">
    <source>
        <dbReference type="PROSITE" id="PS50234"/>
    </source>
</evidence>
<dbReference type="PANTHER" id="PTHR37947:SF2">
    <property type="entry name" value="VON WILLEBRAND FACTOR TYPE A"/>
    <property type="match status" value="1"/>
</dbReference>
<dbReference type="Pfam" id="PF00092">
    <property type="entry name" value="VWA"/>
    <property type="match status" value="1"/>
</dbReference>
<evidence type="ECO:0000256" key="1">
    <source>
        <dbReference type="SAM" id="MobiDB-lite"/>
    </source>
</evidence>
<organism evidence="4 5">
    <name type="scientific">Evansella caseinilytica</name>
    <dbReference type="NCBI Taxonomy" id="1503961"/>
    <lineage>
        <taxon>Bacteria</taxon>
        <taxon>Bacillati</taxon>
        <taxon>Bacillota</taxon>
        <taxon>Bacilli</taxon>
        <taxon>Bacillales</taxon>
        <taxon>Bacillaceae</taxon>
        <taxon>Evansella</taxon>
    </lineage>
</organism>
<feature type="transmembrane region" description="Helical" evidence="2">
    <location>
        <begin position="812"/>
        <end position="835"/>
    </location>
</feature>
<dbReference type="PROSITE" id="PS50234">
    <property type="entry name" value="VWFA"/>
    <property type="match status" value="1"/>
</dbReference>
<feature type="compositionally biased region" description="Basic and acidic residues" evidence="1">
    <location>
        <begin position="941"/>
        <end position="954"/>
    </location>
</feature>
<dbReference type="PANTHER" id="PTHR37947">
    <property type="entry name" value="BLL2462 PROTEIN"/>
    <property type="match status" value="1"/>
</dbReference>
<dbReference type="OrthoDB" id="9781333at2"/>
<dbReference type="CDD" id="cd00198">
    <property type="entry name" value="vWFA"/>
    <property type="match status" value="1"/>
</dbReference>
<keyword evidence="2" id="KW-0812">Transmembrane</keyword>
<dbReference type="SUPFAM" id="SSF52317">
    <property type="entry name" value="Class I glutamine amidotransferase-like"/>
    <property type="match status" value="1"/>
</dbReference>
<dbReference type="EMBL" id="FNPI01000001">
    <property type="protein sequence ID" value="SDY13981.1"/>
    <property type="molecule type" value="Genomic_DNA"/>
</dbReference>
<name>A0A1H3HET4_9BACI</name>
<feature type="region of interest" description="Disordered" evidence="1">
    <location>
        <begin position="843"/>
        <end position="954"/>
    </location>
</feature>
<keyword evidence="2" id="KW-0472">Membrane</keyword>
<dbReference type="Gene3D" id="3.40.50.880">
    <property type="match status" value="2"/>
</dbReference>
<dbReference type="STRING" id="1503961.SAMN05421736_101475"/>
<dbReference type="Proteomes" id="UP000198935">
    <property type="component" value="Unassembled WGS sequence"/>
</dbReference>
<protein>
    <submittedName>
        <fullName evidence="4">Putative glutamine amidotransferase</fullName>
    </submittedName>
</protein>
<keyword evidence="4" id="KW-0315">Glutamine amidotransferase</keyword>
<feature type="domain" description="VWFA" evidence="3">
    <location>
        <begin position="408"/>
        <end position="574"/>
    </location>
</feature>